<evidence type="ECO:0000256" key="1">
    <source>
        <dbReference type="SAM" id="MobiDB-lite"/>
    </source>
</evidence>
<reference evidence="2 3" key="1">
    <citation type="journal article" date="2018" name="New Phytol.">
        <title>Comparative genomics and transcriptomics depict ericoid mycorrhizal fungi as versatile saprotrophs and plant mutualists.</title>
        <authorList>
            <person name="Martino E."/>
            <person name="Morin E."/>
            <person name="Grelet G.A."/>
            <person name="Kuo A."/>
            <person name="Kohler A."/>
            <person name="Daghino S."/>
            <person name="Barry K.W."/>
            <person name="Cichocki N."/>
            <person name="Clum A."/>
            <person name="Dockter R.B."/>
            <person name="Hainaut M."/>
            <person name="Kuo R.C."/>
            <person name="LaButti K."/>
            <person name="Lindahl B.D."/>
            <person name="Lindquist E.A."/>
            <person name="Lipzen A."/>
            <person name="Khouja H.R."/>
            <person name="Magnuson J."/>
            <person name="Murat C."/>
            <person name="Ohm R.A."/>
            <person name="Singer S.W."/>
            <person name="Spatafora J.W."/>
            <person name="Wang M."/>
            <person name="Veneault-Fourrey C."/>
            <person name="Henrissat B."/>
            <person name="Grigoriev I.V."/>
            <person name="Martin F.M."/>
            <person name="Perotto S."/>
        </authorList>
    </citation>
    <scope>NUCLEOTIDE SEQUENCE [LARGE SCALE GENOMIC DNA]</scope>
    <source>
        <strain evidence="2 3">ATCC 22711</strain>
    </source>
</reference>
<gene>
    <name evidence="2" type="ORF">M430DRAFT_275643</name>
</gene>
<proteinExistence type="predicted"/>
<evidence type="ECO:0000313" key="3">
    <source>
        <dbReference type="Proteomes" id="UP000241818"/>
    </source>
</evidence>
<sequence length="144" mass="16283">MGRRKEIINGQRSRTCELHSVPRGAEFCRGPTTVIIYGTQSSSVENQPKPRSGTPRKLSEEQRNNIFDASTIRTPILTNRVLGIQKLGSGMRRPRGPEPEGMRYPGKPLHRPWARAHRALPGPWLRHQSSAHEYRSPIMLTPSL</sequence>
<dbReference type="RefSeq" id="XP_024721992.1">
    <property type="nucleotide sequence ID" value="XM_024865653.1"/>
</dbReference>
<name>A0A2T3B509_AMORE</name>
<dbReference type="AlphaFoldDB" id="A0A2T3B509"/>
<dbReference type="EMBL" id="KZ679010">
    <property type="protein sequence ID" value="PSS20722.1"/>
    <property type="molecule type" value="Genomic_DNA"/>
</dbReference>
<organism evidence="2 3">
    <name type="scientific">Amorphotheca resinae ATCC 22711</name>
    <dbReference type="NCBI Taxonomy" id="857342"/>
    <lineage>
        <taxon>Eukaryota</taxon>
        <taxon>Fungi</taxon>
        <taxon>Dikarya</taxon>
        <taxon>Ascomycota</taxon>
        <taxon>Pezizomycotina</taxon>
        <taxon>Leotiomycetes</taxon>
        <taxon>Helotiales</taxon>
        <taxon>Amorphothecaceae</taxon>
        <taxon>Amorphotheca</taxon>
    </lineage>
</organism>
<dbReference type="Proteomes" id="UP000241818">
    <property type="component" value="Unassembled WGS sequence"/>
</dbReference>
<dbReference type="GeneID" id="36573734"/>
<protein>
    <submittedName>
        <fullName evidence="2">Uncharacterized protein</fullName>
    </submittedName>
</protein>
<keyword evidence="3" id="KW-1185">Reference proteome</keyword>
<feature type="region of interest" description="Disordered" evidence="1">
    <location>
        <begin position="38"/>
        <end position="71"/>
    </location>
</feature>
<accession>A0A2T3B509</accession>
<dbReference type="InParanoid" id="A0A2T3B509"/>
<feature type="region of interest" description="Disordered" evidence="1">
    <location>
        <begin position="85"/>
        <end position="109"/>
    </location>
</feature>
<dbReference type="OrthoDB" id="5151590at2759"/>
<evidence type="ECO:0000313" key="2">
    <source>
        <dbReference type="EMBL" id="PSS20722.1"/>
    </source>
</evidence>